<gene>
    <name evidence="2" type="ORF">ACFSAU_02600</name>
</gene>
<protein>
    <submittedName>
        <fullName evidence="2">LVIVD repeat-containing protein</fullName>
    </submittedName>
</protein>
<dbReference type="EMBL" id="JBHUCZ010000001">
    <property type="protein sequence ID" value="MFD1566368.1"/>
    <property type="molecule type" value="Genomic_DNA"/>
</dbReference>
<organism evidence="2 3">
    <name type="scientific">Halolamina litorea</name>
    <dbReference type="NCBI Taxonomy" id="1515593"/>
    <lineage>
        <taxon>Archaea</taxon>
        <taxon>Methanobacteriati</taxon>
        <taxon>Methanobacteriota</taxon>
        <taxon>Stenosarchaea group</taxon>
        <taxon>Halobacteria</taxon>
        <taxon>Halobacteriales</taxon>
        <taxon>Haloferacaceae</taxon>
    </lineage>
</organism>
<evidence type="ECO:0000256" key="1">
    <source>
        <dbReference type="SAM" id="MobiDB-lite"/>
    </source>
</evidence>
<dbReference type="Proteomes" id="UP001597139">
    <property type="component" value="Unassembled WGS sequence"/>
</dbReference>
<feature type="compositionally biased region" description="Low complexity" evidence="1">
    <location>
        <begin position="24"/>
        <end position="34"/>
    </location>
</feature>
<sequence length="472" mass="50255">MRRREALAVLAGGTFFSRTAAAHPTPVGTPGEGTPRTREDTYGPVGRVEIEGTTDAVVTPDGATAFVAATTGYAVVDLSDPTDPTVIAERRGLLSDRENGPLRGIYDVKRSGDTLLVVGPANPGQSAIAGALVVDVSDPADPQHRSFYETPYPIHNAFLDGDTAYLTANTGERRRLAIVDVSGEPTAIAEWDLTDYDDDWELPPPIPRILHDVYVQDDVAYLAHWDAGTWLLDVSDPSEPSVISHIGRGPETVADDFRYGDDSYDALPGNDHYAAVDEAGDLLAIGREAWATEDLPEGGPGGIDLYDISDPAAPRQLSTIQPPPTPDATQEGSWTTAHNFEFRDGVLYSAWYRGGVKRHDVSDPTAPEQLTWWADRPHAEFWTARVGVPGSTFVASSRATTDSAAALYVFPDGPGETTWGFGDDPAVATRSPTAIGTDAPSETAADGPGFGALTGLAGIGVGTLAWWRSRSE</sequence>
<dbReference type="Pfam" id="PF08309">
    <property type="entry name" value="LVIVD"/>
    <property type="match status" value="3"/>
</dbReference>
<feature type="region of interest" description="Disordered" evidence="1">
    <location>
        <begin position="20"/>
        <end position="42"/>
    </location>
</feature>
<proteinExistence type="predicted"/>
<name>A0ABD6BQD8_9EURY</name>
<evidence type="ECO:0000313" key="3">
    <source>
        <dbReference type="Proteomes" id="UP001597139"/>
    </source>
</evidence>
<comment type="caution">
    <text evidence="2">The sequence shown here is derived from an EMBL/GenBank/DDBJ whole genome shotgun (WGS) entry which is preliminary data.</text>
</comment>
<dbReference type="InterPro" id="IPR013211">
    <property type="entry name" value="LVIVD"/>
</dbReference>
<dbReference type="RefSeq" id="WP_267645649.1">
    <property type="nucleotide sequence ID" value="NZ_JANHGR010000001.1"/>
</dbReference>
<keyword evidence="3" id="KW-1185">Reference proteome</keyword>
<dbReference type="AlphaFoldDB" id="A0ABD6BQD8"/>
<evidence type="ECO:0000313" key="2">
    <source>
        <dbReference type="EMBL" id="MFD1566368.1"/>
    </source>
</evidence>
<accession>A0ABD6BQD8</accession>
<reference evidence="2 3" key="1">
    <citation type="journal article" date="2019" name="Int. J. Syst. Evol. Microbiol.">
        <title>The Global Catalogue of Microorganisms (GCM) 10K type strain sequencing project: providing services to taxonomists for standard genome sequencing and annotation.</title>
        <authorList>
            <consortium name="The Broad Institute Genomics Platform"/>
            <consortium name="The Broad Institute Genome Sequencing Center for Infectious Disease"/>
            <person name="Wu L."/>
            <person name="Ma J."/>
        </authorList>
    </citation>
    <scope>NUCLEOTIDE SEQUENCE [LARGE SCALE GENOMIC DNA]</scope>
    <source>
        <strain evidence="2 3">CGMCC 1.12859</strain>
    </source>
</reference>